<organism evidence="2 3">
    <name type="scientific">Desulfofarcimen acetoxidans (strain ATCC 49208 / DSM 771 / KCTC 5769 / VKM B-1644 / 5575)</name>
    <name type="common">Desulfotomaculum acetoxidans</name>
    <dbReference type="NCBI Taxonomy" id="485916"/>
    <lineage>
        <taxon>Bacteria</taxon>
        <taxon>Bacillati</taxon>
        <taxon>Bacillota</taxon>
        <taxon>Clostridia</taxon>
        <taxon>Eubacteriales</taxon>
        <taxon>Peptococcaceae</taxon>
        <taxon>Desulfofarcimen</taxon>
    </lineage>
</organism>
<keyword evidence="1" id="KW-0812">Transmembrane</keyword>
<keyword evidence="1" id="KW-1133">Transmembrane helix</keyword>
<proteinExistence type="predicted"/>
<dbReference type="Proteomes" id="UP000002217">
    <property type="component" value="Chromosome"/>
</dbReference>
<protein>
    <submittedName>
        <fullName evidence="2">Uncharacterized protein</fullName>
    </submittedName>
</protein>
<keyword evidence="1" id="KW-0472">Membrane</keyword>
<sequence>MAGTVIMNNGFIVTAVISYSFITRILKWIFPFTIKLFFLKVAFFILLTALLDRIEYCEFLMTLWYNNINSGSG</sequence>
<name>C8VXM9_DESAS</name>
<accession>C8VXM9</accession>
<dbReference type="AlphaFoldDB" id="C8VXM9"/>
<evidence type="ECO:0000313" key="2">
    <source>
        <dbReference type="EMBL" id="ACV62685.1"/>
    </source>
</evidence>
<feature type="transmembrane region" description="Helical" evidence="1">
    <location>
        <begin position="28"/>
        <end position="51"/>
    </location>
</feature>
<keyword evidence="3" id="KW-1185">Reference proteome</keyword>
<evidence type="ECO:0000256" key="1">
    <source>
        <dbReference type="SAM" id="Phobius"/>
    </source>
</evidence>
<dbReference type="KEGG" id="dae:Dtox_1837"/>
<dbReference type="EMBL" id="CP001720">
    <property type="protein sequence ID" value="ACV62685.1"/>
    <property type="molecule type" value="Genomic_DNA"/>
</dbReference>
<reference evidence="2 3" key="1">
    <citation type="journal article" date="2009" name="Stand. Genomic Sci.">
        <title>Complete genome sequence of Desulfotomaculum acetoxidans type strain (5575).</title>
        <authorList>
            <person name="Spring S."/>
            <person name="Lapidus A."/>
            <person name="Schroder M."/>
            <person name="Gleim D."/>
            <person name="Sims D."/>
            <person name="Meincke L."/>
            <person name="Glavina Del Rio T."/>
            <person name="Tice H."/>
            <person name="Copeland A."/>
            <person name="Cheng J.F."/>
            <person name="Lucas S."/>
            <person name="Chen F."/>
            <person name="Nolan M."/>
            <person name="Bruce D."/>
            <person name="Goodwin L."/>
            <person name="Pitluck S."/>
            <person name="Ivanova N."/>
            <person name="Mavromatis K."/>
            <person name="Mikhailova N."/>
            <person name="Pati A."/>
            <person name="Chen A."/>
            <person name="Palaniappan K."/>
            <person name="Land M."/>
            <person name="Hauser L."/>
            <person name="Chang Y.J."/>
            <person name="Jeffries C.D."/>
            <person name="Chain P."/>
            <person name="Saunders E."/>
            <person name="Brettin T."/>
            <person name="Detter J.C."/>
            <person name="Goker M."/>
            <person name="Bristow J."/>
            <person name="Eisen J.A."/>
            <person name="Markowitz V."/>
            <person name="Hugenholtz P."/>
            <person name="Kyrpides N.C."/>
            <person name="Klenk H.P."/>
            <person name="Han C."/>
        </authorList>
    </citation>
    <scope>NUCLEOTIDE SEQUENCE [LARGE SCALE GENOMIC DNA]</scope>
    <source>
        <strain evidence="3">ATCC 49208 / DSM 771 / VKM B-1644</strain>
    </source>
</reference>
<gene>
    <name evidence="2" type="ordered locus">Dtox_1837</name>
</gene>
<feature type="transmembrane region" description="Helical" evidence="1">
    <location>
        <begin position="5"/>
        <end position="22"/>
    </location>
</feature>
<dbReference type="HOGENOM" id="CLU_2698590_0_0_9"/>
<evidence type="ECO:0000313" key="3">
    <source>
        <dbReference type="Proteomes" id="UP000002217"/>
    </source>
</evidence>